<proteinExistence type="predicted"/>
<protein>
    <submittedName>
        <fullName evidence="1">Uncharacterized protein</fullName>
    </submittedName>
</protein>
<name>A0AAV8YCV2_9CUCU</name>
<evidence type="ECO:0000313" key="2">
    <source>
        <dbReference type="Proteomes" id="UP001162162"/>
    </source>
</evidence>
<gene>
    <name evidence="1" type="ORF">NQ318_007551</name>
</gene>
<accession>A0AAV8YCV2</accession>
<comment type="caution">
    <text evidence="1">The sequence shown here is derived from an EMBL/GenBank/DDBJ whole genome shotgun (WGS) entry which is preliminary data.</text>
</comment>
<organism evidence="1 2">
    <name type="scientific">Aromia moschata</name>
    <dbReference type="NCBI Taxonomy" id="1265417"/>
    <lineage>
        <taxon>Eukaryota</taxon>
        <taxon>Metazoa</taxon>
        <taxon>Ecdysozoa</taxon>
        <taxon>Arthropoda</taxon>
        <taxon>Hexapoda</taxon>
        <taxon>Insecta</taxon>
        <taxon>Pterygota</taxon>
        <taxon>Neoptera</taxon>
        <taxon>Endopterygota</taxon>
        <taxon>Coleoptera</taxon>
        <taxon>Polyphaga</taxon>
        <taxon>Cucujiformia</taxon>
        <taxon>Chrysomeloidea</taxon>
        <taxon>Cerambycidae</taxon>
        <taxon>Cerambycinae</taxon>
        <taxon>Callichromatini</taxon>
        <taxon>Aromia</taxon>
    </lineage>
</organism>
<dbReference type="EMBL" id="JAPWTK010000118">
    <property type="protein sequence ID" value="KAJ8949450.1"/>
    <property type="molecule type" value="Genomic_DNA"/>
</dbReference>
<sequence length="176" mass="19376">MRTPVAAETQLEIILERIDPYYQPFLAFQDITSVTQLLQFCRKLDAKRDLAKDHVPPPPKHKSLIPEGLLSSNIGLVVRCERSSEVTRIYTNHVTPLDASPIDIAVLGVCGEVPCPQSESVELLCQVSSAWFESYTPEVGTQCKACCTSPCRGLNPNYGGTPFCNSFFITTTVPVT</sequence>
<keyword evidence="2" id="KW-1185">Reference proteome</keyword>
<dbReference type="AlphaFoldDB" id="A0AAV8YCV2"/>
<reference evidence="1" key="1">
    <citation type="journal article" date="2023" name="Insect Mol. Biol.">
        <title>Genome sequencing provides insights into the evolution of gene families encoding plant cell wall-degrading enzymes in longhorned beetles.</title>
        <authorList>
            <person name="Shin N.R."/>
            <person name="Okamura Y."/>
            <person name="Kirsch R."/>
            <person name="Pauchet Y."/>
        </authorList>
    </citation>
    <scope>NUCLEOTIDE SEQUENCE</scope>
    <source>
        <strain evidence="1">AMC_N1</strain>
    </source>
</reference>
<dbReference type="Proteomes" id="UP001162162">
    <property type="component" value="Unassembled WGS sequence"/>
</dbReference>
<evidence type="ECO:0000313" key="1">
    <source>
        <dbReference type="EMBL" id="KAJ8949450.1"/>
    </source>
</evidence>